<dbReference type="GO" id="GO:0015833">
    <property type="term" value="P:peptide transport"/>
    <property type="evidence" value="ECO:0007669"/>
    <property type="project" value="TreeGrafter"/>
</dbReference>
<evidence type="ECO:0000313" key="6">
    <source>
        <dbReference type="EMBL" id="MQY44910.1"/>
    </source>
</evidence>
<evidence type="ECO:0000259" key="5">
    <source>
        <dbReference type="Pfam" id="PF00496"/>
    </source>
</evidence>
<sequence>MAWSRLKAGLAIVMATTVATVSGVQAQDAGQEQKWRHGMAVIGDLELPADFKQLPYVDVNAPKSGQLRLAAEGTFDNLNLVIDRGSPVLGLGMIYDTLMKRSENEVFGTYGLLAEAVSYPDDMSSATFRLRAEAKWADGQPVTPNDVIFSMEKLKELSAMYSGYYRHVASVEKTGELEVTFRFDEKDNKELPSIVGDFPILPKHWWEGKDDKGQQRDISKTTLAAVMGSGPYKVGAIQPGSSIRYELRDDYWGKDLPINLGQNNFRTISYSYFSDSDVAFEAFRAGTIDYRRENSSSRWATRYDFDAVKDGRVKREALTNPFKALGVMQAFVPNMRRDIFKDPKVREALNYAYDFEDLNKNLAFGGLKRVDSFFWGTELASSGLPQGRELELLQELKDKIPVRVFTEPYTNPVGGDPNKVRDNLRKAVGLLKEAGWELKGNRMVNSRTGKPLSFEILLSNAAQERTVVPYVASLKKIGIDARIRTVDSSQYINRVRSFDYDMLYSVWAQSMNPGNEQTEYWGSDSVSRQGSRNYAGIADPAVDILIRKIVFAPNRDEQVAAIKAMDRVLLANHYVVPMFYSGEEKVAYWDRIAHPATLPEYEIGFPQIWFDKQAEK</sequence>
<evidence type="ECO:0000256" key="2">
    <source>
        <dbReference type="ARBA" id="ARBA00005695"/>
    </source>
</evidence>
<keyword evidence="7" id="KW-1185">Reference proteome</keyword>
<dbReference type="GO" id="GO:0043190">
    <property type="term" value="C:ATP-binding cassette (ABC) transporter complex"/>
    <property type="evidence" value="ECO:0007669"/>
    <property type="project" value="InterPro"/>
</dbReference>
<evidence type="ECO:0000313" key="7">
    <source>
        <dbReference type="Proteomes" id="UP000435138"/>
    </source>
</evidence>
<dbReference type="AlphaFoldDB" id="A0A6A8A5N2"/>
<dbReference type="RefSeq" id="WP_153352431.1">
    <property type="nucleotide sequence ID" value="NZ_JAYKOO010000003.1"/>
</dbReference>
<evidence type="ECO:0000256" key="4">
    <source>
        <dbReference type="SAM" id="SignalP"/>
    </source>
</evidence>
<dbReference type="GO" id="GO:0042884">
    <property type="term" value="P:microcin transport"/>
    <property type="evidence" value="ECO:0007669"/>
    <property type="project" value="TreeGrafter"/>
</dbReference>
<dbReference type="Gene3D" id="3.40.190.10">
    <property type="entry name" value="Periplasmic binding protein-like II"/>
    <property type="match status" value="1"/>
</dbReference>
<dbReference type="PIRSF" id="PIRSF002741">
    <property type="entry name" value="MppA"/>
    <property type="match status" value="1"/>
</dbReference>
<dbReference type="SUPFAM" id="SSF53850">
    <property type="entry name" value="Periplasmic binding protein-like II"/>
    <property type="match status" value="1"/>
</dbReference>
<dbReference type="PANTHER" id="PTHR30290">
    <property type="entry name" value="PERIPLASMIC BINDING COMPONENT OF ABC TRANSPORTER"/>
    <property type="match status" value="1"/>
</dbReference>
<name>A0A6A8A5N2_9HYPH</name>
<dbReference type="CDD" id="cd08497">
    <property type="entry name" value="MbnE-like"/>
    <property type="match status" value="1"/>
</dbReference>
<dbReference type="InterPro" id="IPR039424">
    <property type="entry name" value="SBP_5"/>
</dbReference>
<reference evidence="6 7" key="1">
    <citation type="submission" date="2019-11" db="EMBL/GenBank/DDBJ databases">
        <title>Genome analysis of Rhizobacterium cereale a novel genus and species isolated from maize roots in North Spain.</title>
        <authorList>
            <person name="Menendez E."/>
            <person name="Flores-Felix J.D."/>
            <person name="Ramirez-Bahena M.-H."/>
            <person name="Igual J.M."/>
            <person name="Garcia-Fraile P."/>
            <person name="Peix A."/>
            <person name="Velazquez E."/>
        </authorList>
    </citation>
    <scope>NUCLEOTIDE SEQUENCE [LARGE SCALE GENOMIC DNA]</scope>
    <source>
        <strain evidence="6 7">RZME27</strain>
    </source>
</reference>
<dbReference type="InterPro" id="IPR030678">
    <property type="entry name" value="Peptide/Ni-bd"/>
</dbReference>
<keyword evidence="3 4" id="KW-0732">Signal</keyword>
<comment type="caution">
    <text evidence="6">The sequence shown here is derived from an EMBL/GenBank/DDBJ whole genome shotgun (WGS) entry which is preliminary data.</text>
</comment>
<dbReference type="Pfam" id="PF00496">
    <property type="entry name" value="SBP_bac_5"/>
    <property type="match status" value="1"/>
</dbReference>
<comment type="similarity">
    <text evidence="2">Belongs to the bacterial solute-binding protein 5 family.</text>
</comment>
<feature type="chain" id="PRO_5025583276" evidence="4">
    <location>
        <begin position="27"/>
        <end position="616"/>
    </location>
</feature>
<dbReference type="Gene3D" id="3.10.105.10">
    <property type="entry name" value="Dipeptide-binding Protein, Domain 3"/>
    <property type="match status" value="1"/>
</dbReference>
<dbReference type="InterPro" id="IPR000914">
    <property type="entry name" value="SBP_5_dom"/>
</dbReference>
<proteinExistence type="inferred from homology"/>
<dbReference type="GO" id="GO:0030288">
    <property type="term" value="C:outer membrane-bounded periplasmic space"/>
    <property type="evidence" value="ECO:0007669"/>
    <property type="project" value="TreeGrafter"/>
</dbReference>
<dbReference type="EMBL" id="WIXI01000022">
    <property type="protein sequence ID" value="MQY44910.1"/>
    <property type="molecule type" value="Genomic_DNA"/>
</dbReference>
<feature type="domain" description="Solute-binding protein family 5" evidence="5">
    <location>
        <begin position="111"/>
        <end position="525"/>
    </location>
</feature>
<dbReference type="Proteomes" id="UP000435138">
    <property type="component" value="Unassembled WGS sequence"/>
</dbReference>
<protein>
    <submittedName>
        <fullName evidence="6">ABC transporter substrate-binding protein</fullName>
    </submittedName>
</protein>
<accession>A0A6A8A5N2</accession>
<dbReference type="PANTHER" id="PTHR30290:SF64">
    <property type="entry name" value="ABC TRANSPORTER PERIPLASMIC BINDING PROTEIN"/>
    <property type="match status" value="1"/>
</dbReference>
<evidence type="ECO:0000256" key="3">
    <source>
        <dbReference type="ARBA" id="ARBA00022729"/>
    </source>
</evidence>
<gene>
    <name evidence="6" type="ORF">GAO09_02325</name>
</gene>
<organism evidence="6 7">
    <name type="scientific">Endobacterium cereale</name>
    <dbReference type="NCBI Taxonomy" id="2663029"/>
    <lineage>
        <taxon>Bacteria</taxon>
        <taxon>Pseudomonadati</taxon>
        <taxon>Pseudomonadota</taxon>
        <taxon>Alphaproteobacteria</taxon>
        <taxon>Hyphomicrobiales</taxon>
        <taxon>Rhizobiaceae</taxon>
        <taxon>Endobacterium</taxon>
    </lineage>
</organism>
<evidence type="ECO:0000256" key="1">
    <source>
        <dbReference type="ARBA" id="ARBA00004418"/>
    </source>
</evidence>
<comment type="subcellular location">
    <subcellularLocation>
        <location evidence="1">Periplasm</location>
    </subcellularLocation>
</comment>
<dbReference type="GO" id="GO:1904680">
    <property type="term" value="F:peptide transmembrane transporter activity"/>
    <property type="evidence" value="ECO:0007669"/>
    <property type="project" value="TreeGrafter"/>
</dbReference>
<feature type="signal peptide" evidence="4">
    <location>
        <begin position="1"/>
        <end position="26"/>
    </location>
</feature>